<evidence type="ECO:0000313" key="7">
    <source>
        <dbReference type="EMBL" id="TIC62036.1"/>
    </source>
</evidence>
<accession>A0A4T0QU48</accession>
<evidence type="ECO:0000313" key="13">
    <source>
        <dbReference type="Proteomes" id="UP000310708"/>
    </source>
</evidence>
<evidence type="ECO:0000313" key="12">
    <source>
        <dbReference type="Proteomes" id="UP000310685"/>
    </source>
</evidence>
<dbReference type="EMBL" id="SPRW01000072">
    <property type="protein sequence ID" value="TIC60873.1"/>
    <property type="molecule type" value="Genomic_DNA"/>
</dbReference>
<dbReference type="EMBL" id="SPRO01000046">
    <property type="protein sequence ID" value="TIC28031.1"/>
    <property type="molecule type" value="Genomic_DNA"/>
</dbReference>
<dbReference type="EMBL" id="SPRC01000039">
    <property type="protein sequence ID" value="TIB76971.1"/>
    <property type="molecule type" value="Genomic_DNA"/>
</dbReference>
<evidence type="ECO:0000313" key="8">
    <source>
        <dbReference type="Proteomes" id="UP000305362"/>
    </source>
</evidence>
<name>A0A4T0QU48_9BASI</name>
<dbReference type="Proteomes" id="UP000310708">
    <property type="component" value="Unassembled WGS sequence"/>
</dbReference>
<reference evidence="8 9" key="1">
    <citation type="submission" date="2019-03" db="EMBL/GenBank/DDBJ databases">
        <title>Sequencing 25 genomes of Wallemia mellicola.</title>
        <authorList>
            <person name="Gostincar C."/>
        </authorList>
    </citation>
    <scope>NUCLEOTIDE SEQUENCE [LARGE SCALE GENOMIC DNA]</scope>
    <source>
        <strain evidence="3 10">EXF-1262</strain>
        <strain evidence="6 11">EXF-1274</strain>
        <strain evidence="5 8">EXF-1277</strain>
        <strain evidence="2 12">EXF-6152</strain>
        <strain evidence="7 13">EXF-757</strain>
        <strain evidence="4 9">EXF-8738</strain>
    </source>
</reference>
<dbReference type="Proteomes" id="UP000305647">
    <property type="component" value="Unassembled WGS sequence"/>
</dbReference>
<dbReference type="AlphaFoldDB" id="A0A4T0QU48"/>
<gene>
    <name evidence="7" type="ORF">E3Q01_04173</name>
    <name evidence="6" type="ORF">E3Q02_04120</name>
    <name evidence="5" type="ORF">E3Q03_04123</name>
    <name evidence="4" type="ORF">E3Q10_03400</name>
    <name evidence="3" type="ORF">E3Q17_03126</name>
    <name evidence="2" type="ORF">E3Q22_03262</name>
</gene>
<dbReference type="Proteomes" id="UP000310685">
    <property type="component" value="Unassembled WGS sequence"/>
</dbReference>
<dbReference type="EMBL" id="SPRX01000081">
    <property type="protein sequence ID" value="TIC62036.1"/>
    <property type="molecule type" value="Genomic_DNA"/>
</dbReference>
<feature type="region of interest" description="Disordered" evidence="1">
    <location>
        <begin position="85"/>
        <end position="132"/>
    </location>
</feature>
<dbReference type="Proteomes" id="UP000309601">
    <property type="component" value="Unassembled WGS sequence"/>
</dbReference>
<organism evidence="4 9">
    <name type="scientific">Wallemia mellicola</name>
    <dbReference type="NCBI Taxonomy" id="1708541"/>
    <lineage>
        <taxon>Eukaryota</taxon>
        <taxon>Fungi</taxon>
        <taxon>Dikarya</taxon>
        <taxon>Basidiomycota</taxon>
        <taxon>Wallemiomycotina</taxon>
        <taxon>Wallemiomycetes</taxon>
        <taxon>Wallemiales</taxon>
        <taxon>Wallemiaceae</taxon>
        <taxon>Wallemia</taxon>
    </lineage>
</organism>
<sequence length="182" mass="21067">MNYQNNADIESTRYNNQYYRYDNLYHYPAYGNAVVPPPHPQDFGLRIPPEYNKFNRKFTTPIYPYQAAEILASYGPCYNRPSYKENRDPLPYKSQNQVHFDKPHNEKSEKSGEKSTPQRQRRKPTCEQRTFGPHNNLKYQYSECTGNKKALCIGINYVGTSNELGGCQNDAVGLSSMKRCGD</sequence>
<evidence type="ECO:0000256" key="1">
    <source>
        <dbReference type="SAM" id="MobiDB-lite"/>
    </source>
</evidence>
<feature type="compositionally biased region" description="Basic and acidic residues" evidence="1">
    <location>
        <begin position="99"/>
        <end position="113"/>
    </location>
</feature>
<evidence type="ECO:0000313" key="4">
    <source>
        <dbReference type="EMBL" id="TIC28031.1"/>
    </source>
</evidence>
<evidence type="ECO:0000313" key="11">
    <source>
        <dbReference type="Proteomes" id="UP000309601"/>
    </source>
</evidence>
<dbReference type="Proteomes" id="UP000305362">
    <property type="component" value="Unassembled WGS sequence"/>
</dbReference>
<evidence type="ECO:0000313" key="3">
    <source>
        <dbReference type="EMBL" id="TIB98102.1"/>
    </source>
</evidence>
<evidence type="ECO:0000313" key="9">
    <source>
        <dbReference type="Proteomes" id="UP000305647"/>
    </source>
</evidence>
<proteinExistence type="predicted"/>
<evidence type="ECO:0000313" key="10">
    <source>
        <dbReference type="Proteomes" id="UP000307169"/>
    </source>
</evidence>
<comment type="caution">
    <text evidence="4">The sequence shown here is derived from an EMBL/GenBank/DDBJ whole genome shotgun (WGS) entry which is preliminary data.</text>
</comment>
<dbReference type="EMBL" id="SPRH01000041">
    <property type="protein sequence ID" value="TIB98102.1"/>
    <property type="molecule type" value="Genomic_DNA"/>
</dbReference>
<evidence type="ECO:0000313" key="5">
    <source>
        <dbReference type="EMBL" id="TIC58770.1"/>
    </source>
</evidence>
<dbReference type="Gene3D" id="3.40.50.12660">
    <property type="match status" value="1"/>
</dbReference>
<dbReference type="OrthoDB" id="3223806at2759"/>
<evidence type="ECO:0000313" key="2">
    <source>
        <dbReference type="EMBL" id="TIB76971.1"/>
    </source>
</evidence>
<dbReference type="Proteomes" id="UP000307169">
    <property type="component" value="Unassembled WGS sequence"/>
</dbReference>
<protein>
    <submittedName>
        <fullName evidence="4">Uncharacterized protein</fullName>
    </submittedName>
</protein>
<evidence type="ECO:0000313" key="6">
    <source>
        <dbReference type="EMBL" id="TIC60873.1"/>
    </source>
</evidence>
<dbReference type="EMBL" id="SPRV01000077">
    <property type="protein sequence ID" value="TIC58770.1"/>
    <property type="molecule type" value="Genomic_DNA"/>
</dbReference>